<dbReference type="RefSeq" id="WP_284152902.1">
    <property type="nucleotide sequence ID" value="NZ_AP025516.1"/>
</dbReference>
<dbReference type="EMBL" id="AP025516">
    <property type="protein sequence ID" value="BDD85770.1"/>
    <property type="molecule type" value="Genomic_DNA"/>
</dbReference>
<dbReference type="Pfam" id="PF01048">
    <property type="entry name" value="PNP_UDP_1"/>
    <property type="match status" value="1"/>
</dbReference>
<dbReference type="Proteomes" id="UP000830055">
    <property type="component" value="Chromosome"/>
</dbReference>
<evidence type="ECO:0000313" key="2">
    <source>
        <dbReference type="EMBL" id="BDD85770.1"/>
    </source>
</evidence>
<dbReference type="SUPFAM" id="SSF53167">
    <property type="entry name" value="Purine and uridine phosphorylases"/>
    <property type="match status" value="1"/>
</dbReference>
<evidence type="ECO:0000259" key="1">
    <source>
        <dbReference type="Pfam" id="PF01048"/>
    </source>
</evidence>
<dbReference type="Gene3D" id="3.40.50.1580">
    <property type="entry name" value="Nucleoside phosphorylase domain"/>
    <property type="match status" value="1"/>
</dbReference>
<dbReference type="InterPro" id="IPR000845">
    <property type="entry name" value="Nucleoside_phosphorylase_d"/>
</dbReference>
<name>A0ABM7W4C0_9BACT</name>
<feature type="domain" description="Nucleoside phosphorylase" evidence="1">
    <location>
        <begin position="74"/>
        <end position="249"/>
    </location>
</feature>
<organism evidence="2 3">
    <name type="scientific">Desulfofustis limnaeus</name>
    <dbReference type="NCBI Taxonomy" id="2740163"/>
    <lineage>
        <taxon>Bacteria</taxon>
        <taxon>Pseudomonadati</taxon>
        <taxon>Thermodesulfobacteriota</taxon>
        <taxon>Desulfobulbia</taxon>
        <taxon>Desulfobulbales</taxon>
        <taxon>Desulfocapsaceae</taxon>
        <taxon>Desulfofustis</taxon>
    </lineage>
</organism>
<protein>
    <recommendedName>
        <fullName evidence="1">Nucleoside phosphorylase domain-containing protein</fullName>
    </recommendedName>
</protein>
<accession>A0ABM7W4C0</accession>
<gene>
    <name evidence="2" type="ORF">DPPLL_01350</name>
</gene>
<keyword evidence="3" id="KW-1185">Reference proteome</keyword>
<reference evidence="2 3" key="1">
    <citation type="submission" date="2022-01" db="EMBL/GenBank/DDBJ databases">
        <title>Desulfofustis limnae sp. nov., a novel mesophilic sulfate-reducing bacterium isolated from marsh soil.</title>
        <authorList>
            <person name="Watanabe M."/>
            <person name="Takahashi A."/>
            <person name="Kojima H."/>
            <person name="Fukui M."/>
        </authorList>
    </citation>
    <scope>NUCLEOTIDE SEQUENCE [LARGE SCALE GENOMIC DNA]</scope>
    <source>
        <strain evidence="2 3">PPLL</strain>
    </source>
</reference>
<dbReference type="InterPro" id="IPR035994">
    <property type="entry name" value="Nucleoside_phosphorylase_sf"/>
</dbReference>
<evidence type="ECO:0000313" key="3">
    <source>
        <dbReference type="Proteomes" id="UP000830055"/>
    </source>
</evidence>
<sequence length="259" mass="28359">MTSKHQPHGRNKTAADAADVIIVPRRSRQVNPLPELALLVVNHSEADLAVSLALADGACRNPFFHWQLVVDRQQRYCLAGPALGAPAAGLLMEQLLVHGVNRFLLVSCCGSLDPASEIGDLVVPVATVTDTNLSRWYTDRDVLATDASLQRGLSAFVSRQGLATASGVIWSTDAPYREHRSELLALRHHYGVGFVDMEFSSLCAIATYRGVSLASLFVVSDYLWTKAWRPGFTSSRFRHRCKTILSACIGHGTEVFRSE</sequence>
<proteinExistence type="predicted"/>